<feature type="transmembrane region" description="Helical" evidence="17">
    <location>
        <begin position="80"/>
        <end position="102"/>
    </location>
</feature>
<keyword evidence="10 17" id="KW-0249">Electron transport</keyword>
<feature type="transmembrane region" description="Helical" evidence="17">
    <location>
        <begin position="20"/>
        <end position="42"/>
    </location>
</feature>
<feature type="transmembrane region" description="Helical" evidence="17">
    <location>
        <begin position="243"/>
        <end position="262"/>
    </location>
</feature>
<feature type="transmembrane region" description="Helical" evidence="17">
    <location>
        <begin position="54"/>
        <end position="73"/>
    </location>
</feature>
<organism evidence="20">
    <name type="scientific">Libnetis granicollis</name>
    <dbReference type="NCBI Taxonomy" id="343789"/>
    <lineage>
        <taxon>Eukaryota</taxon>
        <taxon>Metazoa</taxon>
        <taxon>Ecdysozoa</taxon>
        <taxon>Arthropoda</taxon>
        <taxon>Hexapoda</taxon>
        <taxon>Insecta</taxon>
        <taxon>Pterygota</taxon>
        <taxon>Neoptera</taxon>
        <taxon>Endopterygota</taxon>
        <taxon>Coleoptera</taxon>
        <taxon>Polyphaga</taxon>
        <taxon>Elateriformia</taxon>
        <taxon>Elateroidea</taxon>
        <taxon>Lycidae</taxon>
        <taxon>Erotinae</taxon>
        <taxon>Libnetis</taxon>
    </lineage>
</organism>
<comment type="function">
    <text evidence="17">Core subunit of the mitochondrial membrane respiratory chain NADH dehydrogenase (Complex I) which catalyzes electron transfer from NADH through the respiratory chain, using ubiquinone as an electron acceptor. Essential for the catalytic activity and assembly of complex I.</text>
</comment>
<comment type="function">
    <text evidence="1">Core subunit of the mitochondrial membrane respiratory chain NADH dehydrogenase (Complex I) that is believed to belong to the minimal assembly required for catalysis. Complex I functions in the transfer of electrons from NADH to the respiratory chain. The immediate electron acceptor for the enzyme is believed to be ubiquinone.</text>
</comment>
<keyword evidence="13 17" id="KW-0830">Ubiquinone</keyword>
<dbReference type="PANTHER" id="PTHR43507:SF20">
    <property type="entry name" value="NADH-UBIQUINONE OXIDOREDUCTASE CHAIN 4"/>
    <property type="match status" value="1"/>
</dbReference>
<evidence type="ECO:0000259" key="19">
    <source>
        <dbReference type="Pfam" id="PF01059"/>
    </source>
</evidence>
<accession>A0A0S2MQZ5</accession>
<feature type="transmembrane region" description="Helical" evidence="17">
    <location>
        <begin position="212"/>
        <end position="237"/>
    </location>
</feature>
<dbReference type="PANTHER" id="PTHR43507">
    <property type="entry name" value="NADH-UBIQUINONE OXIDOREDUCTASE CHAIN 4"/>
    <property type="match status" value="1"/>
</dbReference>
<evidence type="ECO:0000256" key="4">
    <source>
        <dbReference type="ARBA" id="ARBA00012944"/>
    </source>
</evidence>
<keyword evidence="11 17" id="KW-1133">Transmembrane helix</keyword>
<dbReference type="InterPro" id="IPR001750">
    <property type="entry name" value="ND/Mrp_TM"/>
</dbReference>
<evidence type="ECO:0000256" key="14">
    <source>
        <dbReference type="ARBA" id="ARBA00023128"/>
    </source>
</evidence>
<evidence type="ECO:0000256" key="10">
    <source>
        <dbReference type="ARBA" id="ARBA00022982"/>
    </source>
</evidence>
<evidence type="ECO:0000256" key="12">
    <source>
        <dbReference type="ARBA" id="ARBA00023027"/>
    </source>
</evidence>
<protein>
    <recommendedName>
        <fullName evidence="5 17">NADH-ubiquinone oxidoreductase chain 4</fullName>
        <ecNumber evidence="4 17">7.1.1.2</ecNumber>
    </recommendedName>
</protein>
<feature type="transmembrane region" description="Helical" evidence="17">
    <location>
        <begin position="418"/>
        <end position="437"/>
    </location>
</feature>
<dbReference type="Pfam" id="PF00361">
    <property type="entry name" value="Proton_antipo_M"/>
    <property type="match status" value="1"/>
</dbReference>
<evidence type="ECO:0000256" key="5">
    <source>
        <dbReference type="ARBA" id="ARBA00021006"/>
    </source>
</evidence>
<keyword evidence="8 17" id="KW-0812">Transmembrane</keyword>
<keyword evidence="14 17" id="KW-0496">Mitochondrion</keyword>
<evidence type="ECO:0000256" key="9">
    <source>
        <dbReference type="ARBA" id="ARBA00022967"/>
    </source>
</evidence>
<dbReference type="EMBL" id="JX412813">
    <property type="protein sequence ID" value="ALO77145.1"/>
    <property type="molecule type" value="Genomic_DNA"/>
</dbReference>
<dbReference type="GO" id="GO:0008137">
    <property type="term" value="F:NADH dehydrogenase (ubiquinone) activity"/>
    <property type="evidence" value="ECO:0007669"/>
    <property type="project" value="UniProtKB-UniRule"/>
</dbReference>
<keyword evidence="15 17" id="KW-0472">Membrane</keyword>
<feature type="transmembrane region" description="Helical" evidence="17">
    <location>
        <begin position="297"/>
        <end position="319"/>
    </location>
</feature>
<evidence type="ECO:0000259" key="18">
    <source>
        <dbReference type="Pfam" id="PF00361"/>
    </source>
</evidence>
<gene>
    <name evidence="20" type="primary">nad4</name>
</gene>
<keyword evidence="7 17" id="KW-0679">Respiratory chain</keyword>
<dbReference type="EC" id="7.1.1.2" evidence="4 17"/>
<dbReference type="GO" id="GO:0031966">
    <property type="term" value="C:mitochondrial membrane"/>
    <property type="evidence" value="ECO:0007669"/>
    <property type="project" value="UniProtKB-SubCell"/>
</dbReference>
<feature type="transmembrane region" description="Helical" evidence="17">
    <location>
        <begin position="108"/>
        <end position="130"/>
    </location>
</feature>
<evidence type="ECO:0000256" key="2">
    <source>
        <dbReference type="ARBA" id="ARBA00004225"/>
    </source>
</evidence>
<evidence type="ECO:0000256" key="7">
    <source>
        <dbReference type="ARBA" id="ARBA00022660"/>
    </source>
</evidence>
<evidence type="ECO:0000256" key="6">
    <source>
        <dbReference type="ARBA" id="ARBA00022448"/>
    </source>
</evidence>
<evidence type="ECO:0000256" key="11">
    <source>
        <dbReference type="ARBA" id="ARBA00022989"/>
    </source>
</evidence>
<evidence type="ECO:0000256" key="3">
    <source>
        <dbReference type="ARBA" id="ARBA00009025"/>
    </source>
</evidence>
<dbReference type="InterPro" id="IPR003918">
    <property type="entry name" value="NADH_UbQ_OxRdtase"/>
</dbReference>
<feature type="transmembrane region" description="Helical" evidence="17">
    <location>
        <begin position="372"/>
        <end position="397"/>
    </location>
</feature>
<dbReference type="PRINTS" id="PR01437">
    <property type="entry name" value="NUOXDRDTASE4"/>
</dbReference>
<dbReference type="GO" id="GO:0015990">
    <property type="term" value="P:electron transport coupled proton transport"/>
    <property type="evidence" value="ECO:0007669"/>
    <property type="project" value="TreeGrafter"/>
</dbReference>
<evidence type="ECO:0000256" key="17">
    <source>
        <dbReference type="RuleBase" id="RU003297"/>
    </source>
</evidence>
<feature type="transmembrane region" description="Helical" evidence="17">
    <location>
        <begin position="269"/>
        <end position="291"/>
    </location>
</feature>
<evidence type="ECO:0000256" key="1">
    <source>
        <dbReference type="ARBA" id="ARBA00003257"/>
    </source>
</evidence>
<evidence type="ECO:0000256" key="15">
    <source>
        <dbReference type="ARBA" id="ARBA00023136"/>
    </source>
</evidence>
<feature type="transmembrane region" description="Helical" evidence="17">
    <location>
        <begin position="177"/>
        <end position="200"/>
    </location>
</feature>
<reference evidence="20" key="1">
    <citation type="submission" date="2012-06" db="EMBL/GenBank/DDBJ databases">
        <title>Mitogenomics of the Coleoptera under dense taxon sampling.</title>
        <authorList>
            <person name="Timmermans M.J.T.N."/>
            <person name="Lim J."/>
            <person name="Dodsworth S."/>
            <person name="Haran J."/>
            <person name="Ahrens D."/>
            <person name="Bocak L."/>
            <person name="London A."/>
            <person name="Culverwell L."/>
            <person name="Vogler A.P."/>
        </authorList>
    </citation>
    <scope>NUCLEOTIDE SEQUENCE</scope>
</reference>
<geneLocation type="mitochondrion" evidence="20"/>
<proteinExistence type="inferred from homology"/>
<dbReference type="InterPro" id="IPR000260">
    <property type="entry name" value="NADH4_N"/>
</dbReference>
<dbReference type="GO" id="GO:0003954">
    <property type="term" value="F:NADH dehydrogenase activity"/>
    <property type="evidence" value="ECO:0007669"/>
    <property type="project" value="TreeGrafter"/>
</dbReference>
<keyword evidence="12 17" id="KW-0520">NAD</keyword>
<keyword evidence="6 17" id="KW-0813">Transport</keyword>
<dbReference type="GO" id="GO:0042773">
    <property type="term" value="P:ATP synthesis coupled electron transport"/>
    <property type="evidence" value="ECO:0007669"/>
    <property type="project" value="InterPro"/>
</dbReference>
<comment type="subcellular location">
    <subcellularLocation>
        <location evidence="2 17">Mitochondrion membrane</location>
        <topology evidence="2 17">Multi-pass membrane protein</topology>
    </subcellularLocation>
</comment>
<evidence type="ECO:0000256" key="13">
    <source>
        <dbReference type="ARBA" id="ARBA00023075"/>
    </source>
</evidence>
<comment type="similarity">
    <text evidence="3 17">Belongs to the complex I subunit 4 family.</text>
</comment>
<dbReference type="GO" id="GO:0048039">
    <property type="term" value="F:ubiquinone binding"/>
    <property type="evidence" value="ECO:0007669"/>
    <property type="project" value="TreeGrafter"/>
</dbReference>
<evidence type="ECO:0000256" key="8">
    <source>
        <dbReference type="ARBA" id="ARBA00022692"/>
    </source>
</evidence>
<evidence type="ECO:0000256" key="16">
    <source>
        <dbReference type="ARBA" id="ARBA00049551"/>
    </source>
</evidence>
<dbReference type="AlphaFoldDB" id="A0A0S2MQZ5"/>
<evidence type="ECO:0000313" key="20">
    <source>
        <dbReference type="EMBL" id="ALO77145.1"/>
    </source>
</evidence>
<feature type="domain" description="NADH:quinone oxidoreductase/Mrp antiporter transmembrane" evidence="18">
    <location>
        <begin position="104"/>
        <end position="386"/>
    </location>
</feature>
<feature type="domain" description="NADH:ubiquinone oxidoreductase chain 4 N-terminal" evidence="19">
    <location>
        <begin position="1"/>
        <end position="101"/>
    </location>
</feature>
<comment type="catalytic activity">
    <reaction evidence="16 17">
        <text>a ubiquinone + NADH + 5 H(+)(in) = a ubiquinol + NAD(+) + 4 H(+)(out)</text>
        <dbReference type="Rhea" id="RHEA:29091"/>
        <dbReference type="Rhea" id="RHEA-COMP:9565"/>
        <dbReference type="Rhea" id="RHEA-COMP:9566"/>
        <dbReference type="ChEBI" id="CHEBI:15378"/>
        <dbReference type="ChEBI" id="CHEBI:16389"/>
        <dbReference type="ChEBI" id="CHEBI:17976"/>
        <dbReference type="ChEBI" id="CHEBI:57540"/>
        <dbReference type="ChEBI" id="CHEBI:57945"/>
        <dbReference type="EC" id="7.1.1.2"/>
    </reaction>
</comment>
<feature type="transmembrane region" description="Helical" evidence="17">
    <location>
        <begin position="137"/>
        <end position="157"/>
    </location>
</feature>
<sequence length="438" mass="50451">MMKFLLFMVFLIPLCFEFYLYLVLSFFLLMILFLISFSYITFFSNVSYFLGCDYLSYLLILLSIWICLLMLLASEKFNYLNMYMSLFMVFLIVLLVSLFLTFSSMDLFIFYMFFELSLIPTLFLIIGWGYQPERMAAGMYMFIYTMCASLPMLLSVFYLNMNLCSLDYWFFSQVDSILMYLFINLVFFVKLPMFLVHLWLPKAHVEASVAGSMILAGVMLKLGGYGLLRLLVLFPLIGLRLNLIFLSVALLGGFIISLVCLRQSDIKSLIAYSSVVHMALVLSGILAMNFYGSVGAILMMLGHGLCSSGLFCLANLVYERVYSRSLYLNKGLINFLPSLAFWWFVFCIFNMSAPPSVNLLGEIMMLNGIISWSFYSMILLMGLSFFSASYSLYMYSFSQHGVFYSGLYSFMSIVSREYLLMFLHFVPLVFLLMISGFM</sequence>
<feature type="transmembrane region" description="Helical" evidence="17">
    <location>
        <begin position="331"/>
        <end position="352"/>
    </location>
</feature>
<name>A0A0S2MQZ5_9COLE</name>
<dbReference type="Pfam" id="PF01059">
    <property type="entry name" value="Oxidored_q5_N"/>
    <property type="match status" value="1"/>
</dbReference>
<keyword evidence="9" id="KW-1278">Translocase</keyword>